<evidence type="ECO:0000313" key="2">
    <source>
        <dbReference type="Proteomes" id="UP000182882"/>
    </source>
</evidence>
<evidence type="ECO:0000313" key="1">
    <source>
        <dbReference type="EMBL" id="SDU37056.1"/>
    </source>
</evidence>
<organism evidence="1 2">
    <name type="scientific">Nitrosomonas ureae</name>
    <dbReference type="NCBI Taxonomy" id="44577"/>
    <lineage>
        <taxon>Bacteria</taxon>
        <taxon>Pseudomonadati</taxon>
        <taxon>Pseudomonadota</taxon>
        <taxon>Betaproteobacteria</taxon>
        <taxon>Nitrosomonadales</taxon>
        <taxon>Nitrosomonadaceae</taxon>
        <taxon>Nitrosomonas</taxon>
    </lineage>
</organism>
<protein>
    <submittedName>
        <fullName evidence="1">Uncharacterized protein</fullName>
    </submittedName>
</protein>
<keyword evidence="2" id="KW-1185">Reference proteome</keyword>
<gene>
    <name evidence="1" type="ORF">SAMN05216406_1771</name>
</gene>
<accession>A0A1H2HZB1</accession>
<sequence length="93" mass="11110">MNLKTLKKFLYLHTLPMHCSVKVSYSTRWEITQTRLNRYDNLVKRFGNSQELAQQIMIAKALFNQSCANHWLKDYEDEIKCYDNLIQRFSTSS</sequence>
<reference evidence="2" key="1">
    <citation type="submission" date="2016-10" db="EMBL/GenBank/DDBJ databases">
        <authorList>
            <person name="Varghese N."/>
            <person name="Submissions S."/>
        </authorList>
    </citation>
    <scope>NUCLEOTIDE SEQUENCE [LARGE SCALE GENOMIC DNA]</scope>
    <source>
        <strain evidence="2">Nm10</strain>
    </source>
</reference>
<dbReference type="Proteomes" id="UP000182882">
    <property type="component" value="Unassembled WGS sequence"/>
</dbReference>
<proteinExistence type="predicted"/>
<dbReference type="AlphaFoldDB" id="A0A1H2HZB1"/>
<dbReference type="KEGG" id="nur:ATY38_10325"/>
<name>A0A1H2HZB1_9PROT</name>
<dbReference type="EMBL" id="FNLN01000077">
    <property type="protein sequence ID" value="SDU37056.1"/>
    <property type="molecule type" value="Genomic_DNA"/>
</dbReference>